<dbReference type="SUPFAM" id="SSF52540">
    <property type="entry name" value="P-loop containing nucleoside triphosphate hydrolases"/>
    <property type="match status" value="1"/>
</dbReference>
<dbReference type="InterPro" id="IPR011009">
    <property type="entry name" value="Kinase-like_dom_sf"/>
</dbReference>
<dbReference type="PANTHER" id="PTHR43883:SF1">
    <property type="entry name" value="GLUCONOKINASE"/>
    <property type="match status" value="1"/>
</dbReference>
<reference evidence="1 2" key="2">
    <citation type="submission" date="2015-10" db="EMBL/GenBank/DDBJ databases">
        <title>Draft Genome Sequence of Prosthecomicrobium hirschii ATCC 27832.</title>
        <authorList>
            <person name="Daniel J."/>
            <person name="Givan S.A."/>
            <person name="Brun Y.V."/>
            <person name="Brown P.J."/>
        </authorList>
    </citation>
    <scope>NUCLEOTIDE SEQUENCE [LARGE SCALE GENOMIC DNA]</scope>
    <source>
        <strain evidence="1 2">16</strain>
    </source>
</reference>
<gene>
    <name evidence="1" type="ORF">ABB55_20315</name>
</gene>
<dbReference type="PANTHER" id="PTHR43883">
    <property type="entry name" value="SLR0207 PROTEIN"/>
    <property type="match status" value="1"/>
</dbReference>
<comment type="caution">
    <text evidence="1">The sequence shown here is derived from an EMBL/GenBank/DDBJ whole genome shotgun (WGS) entry which is preliminary data.</text>
</comment>
<dbReference type="InterPro" id="IPR052732">
    <property type="entry name" value="Cell-binding_unc_protein"/>
</dbReference>
<accession>A0A0P6W6S4</accession>
<dbReference type="STRING" id="665126.ABB55_20315"/>
<protein>
    <recommendedName>
        <fullName evidence="3">Aminoglycoside phosphotransferase domain-containing protein</fullName>
    </recommendedName>
</protein>
<keyword evidence="2" id="KW-1185">Reference proteome</keyword>
<organism evidence="1 2">
    <name type="scientific">Prosthecodimorpha hirschii</name>
    <dbReference type="NCBI Taxonomy" id="665126"/>
    <lineage>
        <taxon>Bacteria</taxon>
        <taxon>Pseudomonadati</taxon>
        <taxon>Pseudomonadota</taxon>
        <taxon>Alphaproteobacteria</taxon>
        <taxon>Hyphomicrobiales</taxon>
        <taxon>Ancalomicrobiaceae</taxon>
        <taxon>Prosthecodimorpha</taxon>
    </lineage>
</organism>
<dbReference type="Pfam" id="PF13671">
    <property type="entry name" value="AAA_33"/>
    <property type="match status" value="1"/>
</dbReference>
<evidence type="ECO:0000313" key="2">
    <source>
        <dbReference type="Proteomes" id="UP000048984"/>
    </source>
</evidence>
<evidence type="ECO:0000313" key="1">
    <source>
        <dbReference type="EMBL" id="KPL54267.1"/>
    </source>
</evidence>
<reference evidence="1 2" key="1">
    <citation type="submission" date="2015-09" db="EMBL/GenBank/DDBJ databases">
        <authorList>
            <person name="Jackson K.R."/>
            <person name="Lunt B.L."/>
            <person name="Fisher J.N.B."/>
            <person name="Gardner A.V."/>
            <person name="Bailey M.E."/>
            <person name="Deus L.M."/>
            <person name="Earl A.S."/>
            <person name="Gibby P.D."/>
            <person name="Hartmann K.A."/>
            <person name="Liu J.E."/>
            <person name="Manci A.M."/>
            <person name="Nielsen D.A."/>
            <person name="Solomon M.B."/>
            <person name="Breakwell D.P."/>
            <person name="Burnett S.H."/>
            <person name="Grose J.H."/>
        </authorList>
    </citation>
    <scope>NUCLEOTIDE SEQUENCE [LARGE SCALE GENOMIC DNA]</scope>
    <source>
        <strain evidence="1 2">16</strain>
    </source>
</reference>
<dbReference type="SUPFAM" id="SSF56112">
    <property type="entry name" value="Protein kinase-like (PK-like)"/>
    <property type="match status" value="1"/>
</dbReference>
<dbReference type="AlphaFoldDB" id="A0A0P6W6S4"/>
<name>A0A0P6W6S4_9HYPH</name>
<proteinExistence type="predicted"/>
<dbReference type="EMBL" id="LJYW01000001">
    <property type="protein sequence ID" value="KPL54267.1"/>
    <property type="molecule type" value="Genomic_DNA"/>
</dbReference>
<dbReference type="Gene3D" id="3.40.50.300">
    <property type="entry name" value="P-loop containing nucleotide triphosphate hydrolases"/>
    <property type="match status" value="1"/>
</dbReference>
<dbReference type="RefSeq" id="WP_054360435.1">
    <property type="nucleotide sequence ID" value="NZ_LJYW01000001.1"/>
</dbReference>
<dbReference type="InterPro" id="IPR027417">
    <property type="entry name" value="P-loop_NTPase"/>
</dbReference>
<dbReference type="Proteomes" id="UP000048984">
    <property type="component" value="Unassembled WGS sequence"/>
</dbReference>
<sequence length="536" mass="56758">MTPVDQDAIRAFLSDPASHAADGPVDVIETHANTIFLAGPLAYKMKRAVRFPFLDYSTLALREAACRREIAVNRGPSSAIYRGVLPVTRDAAGRLALGGSGGPVEWLVVMTRFDETMTLDRRLRAGPLPAALVEDLAATIAALEAEAPHRAAAPWIADLAAYVEQNDAAFRATPDLFPPAAVAALTAAARQWHGRLADLLAERGRLGRIRLLHGDLHAGNVALIDGRPVPFDAIEFDDAIATADLLYDAGFLVMDLDEAGHRAEANLLLNRLLVETVRREAAADPSADPAGLIASHAEGLAALPFFLMMRAAIRAKVTHAKAAHLAPVDRAAAEAEARRYFDYARARLDPAGPVLVAVGGLSGTGKSTLARALAPWLGRRPGALHLRSDVIRKLVARVEETAPLPPERYTRAESDRVYEAVRSAARAGLAAGSAVIVDAVAARPEERAALARIAAAAETPFFGLWLEAPAARRLDRVEGRRGDASDAGAAVVRMQADYDPGPIDWIRVDASAGVAATADAARQALAHAGLALSEPV</sequence>
<evidence type="ECO:0008006" key="3">
    <source>
        <dbReference type="Google" id="ProtNLM"/>
    </source>
</evidence>